<organism evidence="2">
    <name type="scientific">hydrocarbon metagenome</name>
    <dbReference type="NCBI Taxonomy" id="938273"/>
    <lineage>
        <taxon>unclassified sequences</taxon>
        <taxon>metagenomes</taxon>
        <taxon>ecological metagenomes</taxon>
    </lineage>
</organism>
<dbReference type="PANTHER" id="PTHR35023:SF1">
    <property type="entry name" value="MG-PROTOPORPHYRIN IX CHELATASE"/>
    <property type="match status" value="1"/>
</dbReference>
<dbReference type="AlphaFoldDB" id="A0A0W8E7B6"/>
<dbReference type="PROSITE" id="PS50234">
    <property type="entry name" value="VWFA"/>
    <property type="match status" value="1"/>
</dbReference>
<dbReference type="InterPro" id="IPR052989">
    <property type="entry name" value="Mg-chelatase_DI-like"/>
</dbReference>
<dbReference type="SMART" id="SM00327">
    <property type="entry name" value="VWA"/>
    <property type="match status" value="1"/>
</dbReference>
<name>A0A0W8E7B6_9ZZZZ</name>
<reference evidence="2" key="1">
    <citation type="journal article" date="2015" name="Proc. Natl. Acad. Sci. U.S.A.">
        <title>Networks of energetic and metabolic interactions define dynamics in microbial communities.</title>
        <authorList>
            <person name="Embree M."/>
            <person name="Liu J.K."/>
            <person name="Al-Bassam M.M."/>
            <person name="Zengler K."/>
        </authorList>
    </citation>
    <scope>NUCLEOTIDE SEQUENCE</scope>
</reference>
<dbReference type="InterPro" id="IPR036465">
    <property type="entry name" value="vWFA_dom_sf"/>
</dbReference>
<dbReference type="EMBL" id="LNQE01001846">
    <property type="protein sequence ID" value="KUG04498.1"/>
    <property type="molecule type" value="Genomic_DNA"/>
</dbReference>
<evidence type="ECO:0000313" key="2">
    <source>
        <dbReference type="EMBL" id="KUG04498.1"/>
    </source>
</evidence>
<dbReference type="Pfam" id="PF13519">
    <property type="entry name" value="VWA_2"/>
    <property type="match status" value="1"/>
</dbReference>
<comment type="caution">
    <text evidence="2">The sequence shown here is derived from an EMBL/GenBank/DDBJ whole genome shotgun (WGS) entry which is preliminary data.</text>
</comment>
<dbReference type="Gene3D" id="3.40.50.410">
    <property type="entry name" value="von Willebrand factor, type A domain"/>
    <property type="match status" value="1"/>
</dbReference>
<dbReference type="SUPFAM" id="SSF53300">
    <property type="entry name" value="vWA-like"/>
    <property type="match status" value="1"/>
</dbReference>
<dbReference type="InterPro" id="IPR002035">
    <property type="entry name" value="VWF_A"/>
</dbReference>
<accession>A0A0W8E7B6</accession>
<gene>
    <name evidence="2" type="ORF">ASZ90_018089</name>
</gene>
<evidence type="ECO:0000259" key="1">
    <source>
        <dbReference type="PROSITE" id="PS50234"/>
    </source>
</evidence>
<sequence length="590" mass="66702">MLGERTNVDKAASVGNYLNLYFGQSQGVRLGESTVASCKAHARMPEKRVKGQLKILVNRDAGKVFLDFVEEGRVVHIDVYHRPGKIDPRVIARAVFTAIDEHFLEKDPQLQYAEDERFNMVIGYASRIYITTNQGKGTLYNLLQDEVEAFSGYDEGWDHVHILAQLDREDYYLVYIIAEIVEEVILLNGIKLSKVRNIIHGNEKQAQDSYAGYLKLPWKHFKGQQARQLPEKENVNQLIIKLAEKLGGVEEIQEFMENYSTNIFKRKGIQQQKKKWGDIEHDVQQLEELGILKDTPFGKIMTGKGLKLKEFVINHKCELETEIRRNTRRLPSGGGGRFKKLGQIDRKTSKVEYTNRNKTVNNPDQNWSGDLAVPETVIQALKNSYLRGDDHLTIKKQDLHYYEKKNYVPVDICLLIDASGSMAGDKRQAACFLAEHLLLTGKEKVAVVTFQERGSNVVVPFTRKQLVLKQGLATINPAGLTPMADGIVSAVNLIKSSKVRNPMLVLITDGIPNIPLWTLDAKTDALDAAALIAKDKIRFVCIGVEAHRFYLEKLSQKAEGVVYLVDDLNKDNLINIVRMEKQTSSDNKLA</sequence>
<protein>
    <submittedName>
        <fullName evidence="2">Magnesium chelatase</fullName>
    </submittedName>
</protein>
<proteinExistence type="predicted"/>
<feature type="domain" description="VWFA" evidence="1">
    <location>
        <begin position="411"/>
        <end position="583"/>
    </location>
</feature>
<dbReference type="PANTHER" id="PTHR35023">
    <property type="entry name" value="CHELATASE-RELATED"/>
    <property type="match status" value="1"/>
</dbReference>